<keyword evidence="3 12" id="KW-0808">Transferase</keyword>
<dbReference type="InterPro" id="IPR029050">
    <property type="entry name" value="Immunoprotect_excell_Ig-like"/>
</dbReference>
<dbReference type="InterPro" id="IPR017441">
    <property type="entry name" value="Protein_kinase_ATP_BS"/>
</dbReference>
<evidence type="ECO:0000256" key="6">
    <source>
        <dbReference type="ARBA" id="ARBA00022777"/>
    </source>
</evidence>
<dbReference type="PROSITE" id="PS50011">
    <property type="entry name" value="PROTEIN_KINASE_DOM"/>
    <property type="match status" value="1"/>
</dbReference>
<feature type="transmembrane region" description="Helical" evidence="10">
    <location>
        <begin position="497"/>
        <end position="521"/>
    </location>
</feature>
<keyword evidence="10" id="KW-0812">Transmembrane</keyword>
<dbReference type="InterPro" id="IPR029051">
    <property type="entry name" value="DUF4352"/>
</dbReference>
<dbReference type="CDD" id="cd14014">
    <property type="entry name" value="STKc_PknB_like"/>
    <property type="match status" value="1"/>
</dbReference>
<evidence type="ECO:0000256" key="10">
    <source>
        <dbReference type="SAM" id="Phobius"/>
    </source>
</evidence>
<keyword evidence="2" id="KW-0723">Serine/threonine-protein kinase</keyword>
<dbReference type="Gene3D" id="2.60.40.1240">
    <property type="match status" value="1"/>
</dbReference>
<dbReference type="RefSeq" id="WP_209883619.1">
    <property type="nucleotide sequence ID" value="NZ_JAGGMR010000001.1"/>
</dbReference>
<feature type="region of interest" description="Disordered" evidence="9">
    <location>
        <begin position="318"/>
        <end position="400"/>
    </location>
</feature>
<dbReference type="Pfam" id="PF11611">
    <property type="entry name" value="DUF4352"/>
    <property type="match status" value="1"/>
</dbReference>
<protein>
    <recommendedName>
        <fullName evidence="1">non-specific serine/threonine protein kinase</fullName>
        <ecNumber evidence="1">2.7.11.1</ecNumber>
    </recommendedName>
</protein>
<organism evidence="12 13">
    <name type="scientific">Nocardia goodfellowii</name>
    <dbReference type="NCBI Taxonomy" id="882446"/>
    <lineage>
        <taxon>Bacteria</taxon>
        <taxon>Bacillati</taxon>
        <taxon>Actinomycetota</taxon>
        <taxon>Actinomycetes</taxon>
        <taxon>Mycobacteriales</taxon>
        <taxon>Nocardiaceae</taxon>
        <taxon>Nocardia</taxon>
    </lineage>
</organism>
<sequence>MGAVRFGPYRLERLLGKGGMGEVWLAATSTGHHVALKLLAAEHARDATYRLRFEREAELATALRDPHIVPIHAHGAIDGRLFIEMAYVDGTDLAARLACGELPVATAIDIVGQVAGALDTAHGQGLVHRDIKPSNILVRPDGFSYLIDFGLARSLGTSGLTVTGMAIGTLAYMAPERFTSTSCDARADVYSLACVLYECLTGARPFGDTDPAQQMHAHLMSSPPRAAVRNRTIPPALDQIIAKGMAKEPADRYASAGEFAAAARAALAEISPPRPNQSAPTPTKVLPQGGLPPTRVETVLRGGAVAASPGLASAGAESVGRGRAVAPNPGSPSAGAEGVGRGGAVPSNRGLPPTRPEAVLRSSTAEQSSGLPPTRREKVAARPSIPEAQVSSGRPATKVLPPSGLARAAAVVPAQAAGQQVAQPVRAPGRRWYLRRHASASSARPAAPVQPVRPTPTARATAVRRRGQGWPSRGPGYAAPPPRPARRRKKGGFLRKMIGALVLLVVAPFALAAGCFALIAASSPNSSDTGSAVDKPPAIAEGTPEPVPDEAPESDPGPAPAGSAVRDGKFEFAVTDVESGISRVGVQSAQGSFLLVTLSVRNISAEPKWFVPFGQKLVDSAGHATEHDATATIWKNTSRSHGYSFELTPGQSATVVLVFDVAAESTPAHLELHDFVLSGGVSVALT</sequence>
<dbReference type="SUPFAM" id="SSF56112">
    <property type="entry name" value="Protein kinase-like (PK-like)"/>
    <property type="match status" value="1"/>
</dbReference>
<feature type="domain" description="Protein kinase" evidence="11">
    <location>
        <begin position="9"/>
        <end position="267"/>
    </location>
</feature>
<feature type="compositionally biased region" description="Low complexity" evidence="9">
    <location>
        <begin position="439"/>
        <end position="461"/>
    </location>
</feature>
<dbReference type="InterPro" id="IPR011009">
    <property type="entry name" value="Kinase-like_dom_sf"/>
</dbReference>
<dbReference type="Proteomes" id="UP001519325">
    <property type="component" value="Unassembled WGS sequence"/>
</dbReference>
<dbReference type="SMART" id="SM00220">
    <property type="entry name" value="S_TKc"/>
    <property type="match status" value="1"/>
</dbReference>
<dbReference type="PROSITE" id="PS00107">
    <property type="entry name" value="PROTEIN_KINASE_ATP"/>
    <property type="match status" value="1"/>
</dbReference>
<dbReference type="InterPro" id="IPR000719">
    <property type="entry name" value="Prot_kinase_dom"/>
</dbReference>
<dbReference type="Gene3D" id="3.30.200.20">
    <property type="entry name" value="Phosphorylase Kinase, domain 1"/>
    <property type="match status" value="1"/>
</dbReference>
<dbReference type="Pfam" id="PF00069">
    <property type="entry name" value="Pkinase"/>
    <property type="match status" value="1"/>
</dbReference>
<feature type="binding site" evidence="8">
    <location>
        <position position="37"/>
    </location>
    <ligand>
        <name>ATP</name>
        <dbReference type="ChEBI" id="CHEBI:30616"/>
    </ligand>
</feature>
<evidence type="ECO:0000256" key="7">
    <source>
        <dbReference type="ARBA" id="ARBA00022840"/>
    </source>
</evidence>
<name>A0ABS4Q7T0_9NOCA</name>
<feature type="region of interest" description="Disordered" evidence="9">
    <location>
        <begin position="270"/>
        <end position="295"/>
    </location>
</feature>
<dbReference type="InterPro" id="IPR008271">
    <property type="entry name" value="Ser/Thr_kinase_AS"/>
</dbReference>
<comment type="caution">
    <text evidence="12">The sequence shown here is derived from an EMBL/GenBank/DDBJ whole genome shotgun (WGS) entry which is preliminary data.</text>
</comment>
<dbReference type="EMBL" id="JAGGMR010000001">
    <property type="protein sequence ID" value="MBP2187190.1"/>
    <property type="molecule type" value="Genomic_DNA"/>
</dbReference>
<evidence type="ECO:0000256" key="1">
    <source>
        <dbReference type="ARBA" id="ARBA00012513"/>
    </source>
</evidence>
<keyword evidence="5 8" id="KW-0547">Nucleotide-binding</keyword>
<feature type="region of interest" description="Disordered" evidence="9">
    <location>
        <begin position="523"/>
        <end position="565"/>
    </location>
</feature>
<evidence type="ECO:0000256" key="2">
    <source>
        <dbReference type="ARBA" id="ARBA00022527"/>
    </source>
</evidence>
<dbReference type="GO" id="GO:0004674">
    <property type="term" value="F:protein serine/threonine kinase activity"/>
    <property type="evidence" value="ECO:0007669"/>
    <property type="project" value="UniProtKB-EC"/>
</dbReference>
<evidence type="ECO:0000313" key="12">
    <source>
        <dbReference type="EMBL" id="MBP2187190.1"/>
    </source>
</evidence>
<dbReference type="Gene3D" id="1.10.510.10">
    <property type="entry name" value="Transferase(Phosphotransferase) domain 1"/>
    <property type="match status" value="1"/>
</dbReference>
<dbReference type="PROSITE" id="PS00108">
    <property type="entry name" value="PROTEIN_KINASE_ST"/>
    <property type="match status" value="1"/>
</dbReference>
<keyword evidence="7 8" id="KW-0067">ATP-binding</keyword>
<keyword evidence="10" id="KW-0472">Membrane</keyword>
<keyword evidence="10" id="KW-1133">Transmembrane helix</keyword>
<feature type="compositionally biased region" description="Polar residues" evidence="9">
    <location>
        <begin position="361"/>
        <end position="371"/>
    </location>
</feature>
<keyword evidence="13" id="KW-1185">Reference proteome</keyword>
<dbReference type="PANTHER" id="PTHR43289:SF6">
    <property type="entry name" value="SERINE_THREONINE-PROTEIN KINASE NEKL-3"/>
    <property type="match status" value="1"/>
</dbReference>
<evidence type="ECO:0000256" key="9">
    <source>
        <dbReference type="SAM" id="MobiDB-lite"/>
    </source>
</evidence>
<keyword evidence="4" id="KW-0732">Signal</keyword>
<evidence type="ECO:0000256" key="3">
    <source>
        <dbReference type="ARBA" id="ARBA00022679"/>
    </source>
</evidence>
<dbReference type="EC" id="2.7.11.1" evidence="1"/>
<dbReference type="PANTHER" id="PTHR43289">
    <property type="entry name" value="MITOGEN-ACTIVATED PROTEIN KINASE KINASE KINASE 20-RELATED"/>
    <property type="match status" value="1"/>
</dbReference>
<gene>
    <name evidence="12" type="ORF">BJ987_000091</name>
</gene>
<accession>A0ABS4Q7T0</accession>
<evidence type="ECO:0000313" key="13">
    <source>
        <dbReference type="Proteomes" id="UP001519325"/>
    </source>
</evidence>
<feature type="region of interest" description="Disordered" evidence="9">
    <location>
        <begin position="436"/>
        <end position="488"/>
    </location>
</feature>
<reference evidence="12 13" key="1">
    <citation type="submission" date="2021-03" db="EMBL/GenBank/DDBJ databases">
        <title>Sequencing the genomes of 1000 actinobacteria strains.</title>
        <authorList>
            <person name="Klenk H.-P."/>
        </authorList>
    </citation>
    <scope>NUCLEOTIDE SEQUENCE [LARGE SCALE GENOMIC DNA]</scope>
    <source>
        <strain evidence="12 13">DSM 45516</strain>
    </source>
</reference>
<evidence type="ECO:0000256" key="4">
    <source>
        <dbReference type="ARBA" id="ARBA00022729"/>
    </source>
</evidence>
<evidence type="ECO:0000259" key="11">
    <source>
        <dbReference type="PROSITE" id="PS50011"/>
    </source>
</evidence>
<proteinExistence type="predicted"/>
<keyword evidence="6 12" id="KW-0418">Kinase</keyword>
<evidence type="ECO:0000256" key="5">
    <source>
        <dbReference type="ARBA" id="ARBA00022741"/>
    </source>
</evidence>
<evidence type="ECO:0000256" key="8">
    <source>
        <dbReference type="PROSITE-ProRule" id="PRU10141"/>
    </source>
</evidence>